<protein>
    <recommendedName>
        <fullName evidence="1">ATPase BadF/BadG/BcrA/BcrD type domain-containing protein</fullName>
    </recommendedName>
</protein>
<dbReference type="RefSeq" id="WP_095654306.1">
    <property type="nucleotide sequence ID" value="NZ_NPOA01000002.1"/>
</dbReference>
<dbReference type="Proteomes" id="UP000218887">
    <property type="component" value="Unassembled WGS sequence"/>
</dbReference>
<dbReference type="Pfam" id="PF01869">
    <property type="entry name" value="BcrAD_BadFG"/>
    <property type="match status" value="1"/>
</dbReference>
<evidence type="ECO:0000259" key="1">
    <source>
        <dbReference type="Pfam" id="PF01869"/>
    </source>
</evidence>
<dbReference type="PANTHER" id="PTHR43190">
    <property type="entry name" value="N-ACETYL-D-GLUCOSAMINE KINASE"/>
    <property type="match status" value="1"/>
</dbReference>
<dbReference type="InterPro" id="IPR002731">
    <property type="entry name" value="ATPase_BadF"/>
</dbReference>
<dbReference type="PANTHER" id="PTHR43190:SF3">
    <property type="entry name" value="N-ACETYL-D-GLUCOSAMINE KINASE"/>
    <property type="match status" value="1"/>
</dbReference>
<organism evidence="2 3">
    <name type="scientific">Virgibacillus profundi</name>
    <dbReference type="NCBI Taxonomy" id="2024555"/>
    <lineage>
        <taxon>Bacteria</taxon>
        <taxon>Bacillati</taxon>
        <taxon>Bacillota</taxon>
        <taxon>Bacilli</taxon>
        <taxon>Bacillales</taxon>
        <taxon>Bacillaceae</taxon>
        <taxon>Virgibacillus</taxon>
    </lineage>
</organism>
<feature type="domain" description="ATPase BadF/BadG/BcrA/BcrD type" evidence="1">
    <location>
        <begin position="4"/>
        <end position="304"/>
    </location>
</feature>
<dbReference type="OrthoDB" id="9772633at2"/>
<dbReference type="EMBL" id="NPOA01000002">
    <property type="protein sequence ID" value="PAV30975.1"/>
    <property type="molecule type" value="Genomic_DNA"/>
</dbReference>
<comment type="caution">
    <text evidence="2">The sequence shown here is derived from an EMBL/GenBank/DDBJ whole genome shotgun (WGS) entry which is preliminary data.</text>
</comment>
<dbReference type="CDD" id="cd24007">
    <property type="entry name" value="ASKHA_NBD_eukNAGK-like"/>
    <property type="match status" value="1"/>
</dbReference>
<dbReference type="SUPFAM" id="SSF53067">
    <property type="entry name" value="Actin-like ATPase domain"/>
    <property type="match status" value="2"/>
</dbReference>
<dbReference type="AlphaFoldDB" id="A0A2A2IIQ2"/>
<name>A0A2A2IIQ2_9BACI</name>
<gene>
    <name evidence="2" type="ORF">CIL05_04480</name>
</gene>
<dbReference type="Gene3D" id="3.30.420.40">
    <property type="match status" value="2"/>
</dbReference>
<keyword evidence="3" id="KW-1185">Reference proteome</keyword>
<evidence type="ECO:0000313" key="3">
    <source>
        <dbReference type="Proteomes" id="UP000218887"/>
    </source>
</evidence>
<proteinExistence type="predicted"/>
<dbReference type="InterPro" id="IPR043129">
    <property type="entry name" value="ATPase_NBD"/>
</dbReference>
<accession>A0A2A2IIQ2</accession>
<evidence type="ECO:0000313" key="2">
    <source>
        <dbReference type="EMBL" id="PAV30975.1"/>
    </source>
</evidence>
<dbReference type="InterPro" id="IPR052519">
    <property type="entry name" value="Euk-type_GlcNAc_Kinase"/>
</dbReference>
<reference evidence="2 3" key="1">
    <citation type="submission" date="2017-08" db="EMBL/GenBank/DDBJ databases">
        <title>Virgibacillus indicus sp. nov. and Virgibacillus profoundi sp. nov, two moderately halophilic bacteria isolated from marine sediment by using the Microfluidic Streak Plate.</title>
        <authorList>
            <person name="Xu B."/>
            <person name="Hu B."/>
            <person name="Wang J."/>
            <person name="Zhu Y."/>
            <person name="Huang L."/>
            <person name="Du W."/>
            <person name="Huang Y."/>
        </authorList>
    </citation>
    <scope>NUCLEOTIDE SEQUENCE [LARGE SCALE GENOMIC DNA]</scope>
    <source>
        <strain evidence="2 3">IO3-P3-H5</strain>
    </source>
</reference>
<sequence>MYVLGIDGGGTKTKGVITSIDGKTVAEATVGATNPNSIKQDDLKNELHKLIHSLKEQSDKEFPKIVSVFAGMSGVDRLTDRTEMEKIIRTLVPETVMVSANNDAIIALYSGTLGDPGIVQIAGTGSITFGLNEKGVLDRVGGWGYLLGERGSGYALGSDGLRAAFLAHDGLSEATAIHHLILEHFQVKSLPGILDSIYQSKNTKEVIASLSKLVVKAADHGDKTAKSIIKENGLYIGKSISCLIKKLFSEKVIQEQIPVVITGGLFKRIDLFEESIDKVCRENNIDARLVIPKMDPVGGAAIAALKEANISVDNNFPDIFSHHINYNYLEGKK</sequence>